<name>A0A443QMU5_9ACAR</name>
<keyword evidence="10 13" id="KW-0067">ATP-binding</keyword>
<keyword evidence="9 13" id="KW-0547">Nucleotide-binding</keyword>
<dbReference type="UniPathway" id="UPA00142">
    <property type="reaction ID" value="UER00210"/>
</dbReference>
<feature type="binding site" evidence="15">
    <location>
        <position position="367"/>
    </location>
    <ligand>
        <name>Mg(2+)</name>
        <dbReference type="ChEBI" id="CHEBI:18420"/>
    </ligand>
</feature>
<accession>A0A443QMU5</accession>
<feature type="binding site" evidence="14">
    <location>
        <position position="219"/>
    </location>
    <ligand>
        <name>substrate</name>
    </ligand>
</feature>
<dbReference type="EC" id="6.3.2.3" evidence="4 13"/>
<dbReference type="STRING" id="1965070.A0A443QMU5"/>
<evidence type="ECO:0000259" key="16">
    <source>
        <dbReference type="Pfam" id="PF03199"/>
    </source>
</evidence>
<comment type="pathway">
    <text evidence="1 13">Sulfur metabolism; glutathione biosynthesis; glutathione from L-cysteine and L-glutamate: step 2/2.</text>
</comment>
<feature type="binding site" evidence="14">
    <location>
        <position position="459"/>
    </location>
    <ligand>
        <name>ATP</name>
        <dbReference type="ChEBI" id="CHEBI:30616"/>
    </ligand>
</feature>
<comment type="similarity">
    <text evidence="2 13">Belongs to the eukaryotic GSH synthase family.</text>
</comment>
<feature type="binding site" evidence="14">
    <location>
        <begin position="397"/>
        <end position="400"/>
    </location>
    <ligand>
        <name>ATP</name>
        <dbReference type="ChEBI" id="CHEBI:30616"/>
    </ligand>
</feature>
<dbReference type="InterPro" id="IPR005615">
    <property type="entry name" value="Glutathione_synthase"/>
</dbReference>
<dbReference type="InterPro" id="IPR037013">
    <property type="entry name" value="GSH-S_sub-bd_sf"/>
</dbReference>
<keyword evidence="18" id="KW-1185">Reference proteome</keyword>
<evidence type="ECO:0000313" key="18">
    <source>
        <dbReference type="Proteomes" id="UP000285301"/>
    </source>
</evidence>
<dbReference type="SUPFAM" id="SSF56059">
    <property type="entry name" value="Glutathione synthetase ATP-binding domain-like"/>
    <property type="match status" value="1"/>
</dbReference>
<feature type="binding site" evidence="14">
    <location>
        <position position="374"/>
    </location>
    <ligand>
        <name>ATP</name>
        <dbReference type="ChEBI" id="CHEBI:30616"/>
    </ligand>
</feature>
<dbReference type="Pfam" id="PF03917">
    <property type="entry name" value="GSH_synth_ATP"/>
    <property type="match status" value="1"/>
</dbReference>
<evidence type="ECO:0000256" key="14">
    <source>
        <dbReference type="PIRSR" id="PIRSR001558-1"/>
    </source>
</evidence>
<evidence type="ECO:0000256" key="7">
    <source>
        <dbReference type="ARBA" id="ARBA00022684"/>
    </source>
</evidence>
<dbReference type="InterPro" id="IPR016185">
    <property type="entry name" value="PreATP-grasp_dom_sf"/>
</dbReference>
<dbReference type="FunFam" id="3.40.50.1760:FF:000001">
    <property type="entry name" value="Glutathione synthetase"/>
    <property type="match status" value="1"/>
</dbReference>
<comment type="catalytic activity">
    <reaction evidence="12">
        <text>gamma-L-glutamyl-L-cysteine + glycine + ATP = glutathione + ADP + phosphate + H(+)</text>
        <dbReference type="Rhea" id="RHEA:13557"/>
        <dbReference type="ChEBI" id="CHEBI:15378"/>
        <dbReference type="ChEBI" id="CHEBI:30616"/>
        <dbReference type="ChEBI" id="CHEBI:43474"/>
        <dbReference type="ChEBI" id="CHEBI:57305"/>
        <dbReference type="ChEBI" id="CHEBI:57925"/>
        <dbReference type="ChEBI" id="CHEBI:58173"/>
        <dbReference type="ChEBI" id="CHEBI:456216"/>
        <dbReference type="EC" id="6.3.2.3"/>
    </reaction>
    <physiologicalReaction direction="left-to-right" evidence="12">
        <dbReference type="Rhea" id="RHEA:13558"/>
    </physiologicalReaction>
</comment>
<evidence type="ECO:0000313" key="17">
    <source>
        <dbReference type="EMBL" id="RWS04366.1"/>
    </source>
</evidence>
<evidence type="ECO:0000256" key="1">
    <source>
        <dbReference type="ARBA" id="ARBA00004965"/>
    </source>
</evidence>
<comment type="caution">
    <text evidence="17">The sequence shown here is derived from an EMBL/GenBank/DDBJ whole genome shotgun (WGS) entry which is preliminary data.</text>
</comment>
<gene>
    <name evidence="17" type="ORF">B4U79_05880</name>
</gene>
<dbReference type="GO" id="GO:0005524">
    <property type="term" value="F:ATP binding"/>
    <property type="evidence" value="ECO:0007669"/>
    <property type="project" value="UniProtKB-UniRule"/>
</dbReference>
<feature type="binding site" evidence="14">
    <location>
        <begin position="363"/>
        <end position="372"/>
    </location>
    <ligand>
        <name>ATP</name>
        <dbReference type="ChEBI" id="CHEBI:30616"/>
    </ligand>
</feature>
<dbReference type="GO" id="GO:0005829">
    <property type="term" value="C:cytosol"/>
    <property type="evidence" value="ECO:0007669"/>
    <property type="project" value="TreeGrafter"/>
</dbReference>
<evidence type="ECO:0000256" key="15">
    <source>
        <dbReference type="PIRSR" id="PIRSR001558-2"/>
    </source>
</evidence>
<sequence>MALVDTCVPDNLTVEQLRTIVSDAKNYALSHGLGLRVKENPNDDLLQLLPISLFPTPFPRNHFEFAKCIQTSVNKMMHKIAFDNSFLSDHLKQTVEVDSFTKSLLNVHTRVLKEGRSQEISLGLFRSDYMLNETPEALRQIEVNAISVSFGGLSQITSNLHRYIMSKYNPLPNFHDALPNVNTSSKLAKGLAGAWDAYGKSSAVILFVLEDVVLNISDQRYIEYSLFEMRPEIKVIRKNFRELPEITRLRDNQLLFVGNEEVAVVYFRTAYAPEQYDSRLWDLRVLIEKSKAIKCPSIHYQLAGVKKIQQILTRKEVLDKFIEPKEADAVYSTFAKIWGLEMNEEGDYALELGLNHPEAYVLKPQREGGGNNYYGNEIVQTLTSLRQSKQREAFILMELIKPRPIKNFTIRHSQEVTLTPDQVTSELGIFGVILGSENDFKLNYEAGYVLRTKSTSVQEGGISSGFGVIDTPYLY</sequence>
<keyword evidence="8 13" id="KW-0479">Metal-binding</keyword>
<dbReference type="FunFam" id="3.30.1490.50:FF:000002">
    <property type="entry name" value="Glutathione synthetase"/>
    <property type="match status" value="1"/>
</dbReference>
<dbReference type="Gene3D" id="3.30.1490.80">
    <property type="match status" value="1"/>
</dbReference>
<dbReference type="GO" id="GO:0043295">
    <property type="term" value="F:glutathione binding"/>
    <property type="evidence" value="ECO:0007669"/>
    <property type="project" value="UniProtKB-UniRule"/>
</dbReference>
<feature type="binding site" evidence="14">
    <location>
        <position position="142"/>
    </location>
    <ligand>
        <name>ATP</name>
        <dbReference type="ChEBI" id="CHEBI:30616"/>
    </ligand>
</feature>
<evidence type="ECO:0000256" key="8">
    <source>
        <dbReference type="ARBA" id="ARBA00022723"/>
    </source>
</evidence>
<evidence type="ECO:0000256" key="12">
    <source>
        <dbReference type="ARBA" id="ARBA00048871"/>
    </source>
</evidence>
<feature type="binding site" evidence="14">
    <location>
        <position position="453"/>
    </location>
    <ligand>
        <name>ATP</name>
        <dbReference type="ChEBI" id="CHEBI:30616"/>
    </ligand>
</feature>
<dbReference type="NCBIfam" id="TIGR01986">
    <property type="entry name" value="glut_syn_euk"/>
    <property type="match status" value="1"/>
</dbReference>
<dbReference type="SUPFAM" id="SSF52440">
    <property type="entry name" value="PreATP-grasp domain"/>
    <property type="match status" value="1"/>
</dbReference>
<dbReference type="PANTHER" id="PTHR11130">
    <property type="entry name" value="GLUTATHIONE SYNTHETASE"/>
    <property type="match status" value="1"/>
</dbReference>
<dbReference type="Gene3D" id="1.10.1080.10">
    <property type="entry name" value="Glutathione Synthetase, Chain A, domain 3"/>
    <property type="match status" value="1"/>
</dbReference>
<feature type="binding site" evidence="15">
    <location>
        <position position="142"/>
    </location>
    <ligand>
        <name>Mg(2+)</name>
        <dbReference type="ChEBI" id="CHEBI:18420"/>
    </ligand>
</feature>
<evidence type="ECO:0000256" key="4">
    <source>
        <dbReference type="ARBA" id="ARBA00012214"/>
    </source>
</evidence>
<organism evidence="17 18">
    <name type="scientific">Dinothrombium tinctorium</name>
    <dbReference type="NCBI Taxonomy" id="1965070"/>
    <lineage>
        <taxon>Eukaryota</taxon>
        <taxon>Metazoa</taxon>
        <taxon>Ecdysozoa</taxon>
        <taxon>Arthropoda</taxon>
        <taxon>Chelicerata</taxon>
        <taxon>Arachnida</taxon>
        <taxon>Acari</taxon>
        <taxon>Acariformes</taxon>
        <taxon>Trombidiformes</taxon>
        <taxon>Prostigmata</taxon>
        <taxon>Anystina</taxon>
        <taxon>Parasitengona</taxon>
        <taxon>Trombidioidea</taxon>
        <taxon>Trombidiidae</taxon>
        <taxon>Dinothrombium</taxon>
    </lineage>
</organism>
<feature type="binding site" evidence="14">
    <location>
        <position position="306"/>
    </location>
    <ligand>
        <name>ATP</name>
        <dbReference type="ChEBI" id="CHEBI:30616"/>
    </ligand>
</feature>
<feature type="domain" description="Glutathione synthase substrate-binding" evidence="16">
    <location>
        <begin position="203"/>
        <end position="303"/>
    </location>
</feature>
<keyword evidence="11 13" id="KW-0460">Magnesium</keyword>
<evidence type="ECO:0000256" key="9">
    <source>
        <dbReference type="ARBA" id="ARBA00022741"/>
    </source>
</evidence>
<evidence type="ECO:0000256" key="2">
    <source>
        <dbReference type="ARBA" id="ARBA00010385"/>
    </source>
</evidence>
<keyword evidence="6 13" id="KW-0436">Ligase</keyword>
<dbReference type="Gene3D" id="3.40.50.1760">
    <property type="entry name" value="Glutathione synthase, substrate-binding domain superfamily, eukaryotic"/>
    <property type="match status" value="1"/>
</dbReference>
<evidence type="ECO:0000256" key="5">
    <source>
        <dbReference type="ARBA" id="ARBA00020821"/>
    </source>
</evidence>
<dbReference type="Proteomes" id="UP000285301">
    <property type="component" value="Unassembled WGS sequence"/>
</dbReference>
<feature type="binding site" evidence="14">
    <location>
        <position position="426"/>
    </location>
    <ligand>
        <name>ATP</name>
        <dbReference type="ChEBI" id="CHEBI:30616"/>
    </ligand>
</feature>
<dbReference type="InterPro" id="IPR014042">
    <property type="entry name" value="Glutathione_synthase_a-hlx"/>
</dbReference>
<dbReference type="EMBL" id="NCKU01005604">
    <property type="protein sequence ID" value="RWS04366.1"/>
    <property type="molecule type" value="Genomic_DNA"/>
</dbReference>
<dbReference type="Gene3D" id="3.30.470.20">
    <property type="entry name" value="ATP-grasp fold, B domain"/>
    <property type="match status" value="1"/>
</dbReference>
<dbReference type="PANTHER" id="PTHR11130:SF0">
    <property type="entry name" value="GLUTATHIONE SYNTHETASE"/>
    <property type="match status" value="1"/>
</dbReference>
<keyword evidence="7 13" id="KW-0317">Glutathione biosynthesis</keyword>
<feature type="binding site" evidence="15">
    <location>
        <position position="144"/>
    </location>
    <ligand>
        <name>Mg(2+)</name>
        <dbReference type="ChEBI" id="CHEBI:18420"/>
    </ligand>
</feature>
<dbReference type="AlphaFoldDB" id="A0A443QMU5"/>
<comment type="subunit">
    <text evidence="3">Homodimer.</text>
</comment>
<evidence type="ECO:0000256" key="11">
    <source>
        <dbReference type="ARBA" id="ARBA00022842"/>
    </source>
</evidence>
<comment type="cofactor">
    <cofactor evidence="13 15">
        <name>Mg(2+)</name>
        <dbReference type="ChEBI" id="CHEBI:18420"/>
    </cofactor>
    <text evidence="13 15">Binds 1 Mg(2+) ion per subunit.</text>
</comment>
<dbReference type="InterPro" id="IPR014709">
    <property type="entry name" value="Glutathione_synthase_C_euk"/>
</dbReference>
<dbReference type="GO" id="GO:0000287">
    <property type="term" value="F:magnesium ion binding"/>
    <property type="evidence" value="ECO:0007669"/>
    <property type="project" value="UniProtKB-UniRule"/>
</dbReference>
<dbReference type="Pfam" id="PF03199">
    <property type="entry name" value="GSH_synthase"/>
    <property type="match status" value="1"/>
</dbReference>
<dbReference type="InterPro" id="IPR014049">
    <property type="entry name" value="Glutathione_synthase_N_euk"/>
</dbReference>
<feature type="binding site" evidence="14">
    <location>
        <position position="126"/>
    </location>
    <ligand>
        <name>substrate</name>
    </ligand>
</feature>
<proteinExistence type="inferred from homology"/>
<evidence type="ECO:0000256" key="13">
    <source>
        <dbReference type="PIRNR" id="PIRNR001558"/>
    </source>
</evidence>
<dbReference type="PIRSF" id="PIRSF001558">
    <property type="entry name" value="GSHase"/>
    <property type="match status" value="1"/>
</dbReference>
<evidence type="ECO:0000256" key="10">
    <source>
        <dbReference type="ARBA" id="ARBA00022840"/>
    </source>
</evidence>
<evidence type="ECO:0000256" key="6">
    <source>
        <dbReference type="ARBA" id="ARBA00022598"/>
    </source>
</evidence>
<dbReference type="Gene3D" id="3.30.1490.50">
    <property type="match status" value="1"/>
</dbReference>
<evidence type="ECO:0000256" key="3">
    <source>
        <dbReference type="ARBA" id="ARBA00011738"/>
    </source>
</evidence>
<feature type="binding site" evidence="14">
    <location>
        <position position="451"/>
    </location>
    <ligand>
        <name>substrate</name>
    </ligand>
</feature>
<protein>
    <recommendedName>
        <fullName evidence="5 13">Glutathione synthetase</fullName>
        <shortName evidence="13">GSH-S</shortName>
        <ecNumber evidence="4 13">6.3.2.3</ecNumber>
    </recommendedName>
</protein>
<dbReference type="GO" id="GO:0004363">
    <property type="term" value="F:glutathione synthase activity"/>
    <property type="evidence" value="ECO:0007669"/>
    <property type="project" value="UniProtKB-UniRule"/>
</dbReference>
<dbReference type="OrthoDB" id="2020073at2759"/>
<dbReference type="InterPro" id="IPR004887">
    <property type="entry name" value="GSH_synth_subst-bd"/>
</dbReference>
<reference evidence="17 18" key="1">
    <citation type="journal article" date="2018" name="Gigascience">
        <title>Genomes of trombidid mites reveal novel predicted allergens and laterally-transferred genes associated with secondary metabolism.</title>
        <authorList>
            <person name="Dong X."/>
            <person name="Chaisiri K."/>
            <person name="Xia D."/>
            <person name="Armstrong S.D."/>
            <person name="Fang Y."/>
            <person name="Donnelly M.J."/>
            <person name="Kadowaki T."/>
            <person name="McGarry J.W."/>
            <person name="Darby A.C."/>
            <person name="Makepeace B.L."/>
        </authorList>
    </citation>
    <scope>NUCLEOTIDE SEQUENCE [LARGE SCALE GENOMIC DNA]</scope>
    <source>
        <strain evidence="17">UoL-WK</strain>
    </source>
</reference>